<keyword evidence="2" id="KW-1185">Reference proteome</keyword>
<organism evidence="1 2">
    <name type="scientific">Extibacter muris</name>
    <dbReference type="NCBI Taxonomy" id="1796622"/>
    <lineage>
        <taxon>Bacteria</taxon>
        <taxon>Bacillati</taxon>
        <taxon>Bacillota</taxon>
        <taxon>Clostridia</taxon>
        <taxon>Lachnospirales</taxon>
        <taxon>Lachnospiraceae</taxon>
        <taxon>Extibacter</taxon>
    </lineage>
</organism>
<dbReference type="EMBL" id="SMMX01000012">
    <property type="protein sequence ID" value="TDA21016.1"/>
    <property type="molecule type" value="Genomic_DNA"/>
</dbReference>
<accession>A0A4R4FEB4</accession>
<reference evidence="1 2" key="1">
    <citation type="journal article" date="2016" name="Nat. Microbiol.">
        <title>The Mouse Intestinal Bacterial Collection (miBC) provides host-specific insight into cultured diversity and functional potential of the gut microbiota.</title>
        <authorList>
            <person name="Lagkouvardos I."/>
            <person name="Pukall R."/>
            <person name="Abt B."/>
            <person name="Foesel B.U."/>
            <person name="Meier-Kolthoff J.P."/>
            <person name="Kumar N."/>
            <person name="Bresciani A."/>
            <person name="Martinez I."/>
            <person name="Just S."/>
            <person name="Ziegler C."/>
            <person name="Brugiroux S."/>
            <person name="Garzetti D."/>
            <person name="Wenning M."/>
            <person name="Bui T.P."/>
            <person name="Wang J."/>
            <person name="Hugenholtz F."/>
            <person name="Plugge C.M."/>
            <person name="Peterson D.A."/>
            <person name="Hornef M.W."/>
            <person name="Baines J.F."/>
            <person name="Smidt H."/>
            <person name="Walter J."/>
            <person name="Kristiansen K."/>
            <person name="Nielsen H.B."/>
            <person name="Haller D."/>
            <person name="Overmann J."/>
            <person name="Stecher B."/>
            <person name="Clavel T."/>
        </authorList>
    </citation>
    <scope>NUCLEOTIDE SEQUENCE [LARGE SCALE GENOMIC DNA]</scope>
    <source>
        <strain evidence="1 2">DSM 28560</strain>
    </source>
</reference>
<sequence length="100" mass="11347">MSRLSEEEIQSIMEEYKDAPMVNPDKIYPPLPPAENVTPLVRIPEPTSLSEKIGSTEYTVNAHFRKDGRDLLCILADIFRRGTHGYGFYDGENWGDDDGE</sequence>
<dbReference type="AlphaFoldDB" id="A0A4R4FEB4"/>
<gene>
    <name evidence="1" type="ORF">E1963_13765</name>
</gene>
<name>A0A4R4FEB4_9FIRM</name>
<protein>
    <submittedName>
        <fullName evidence="1">Uncharacterized protein</fullName>
    </submittedName>
</protein>
<dbReference type="Proteomes" id="UP000295710">
    <property type="component" value="Unassembled WGS sequence"/>
</dbReference>
<dbReference type="RefSeq" id="WP_132278968.1">
    <property type="nucleotide sequence ID" value="NZ_JAOBST010000047.1"/>
</dbReference>
<evidence type="ECO:0000313" key="2">
    <source>
        <dbReference type="Proteomes" id="UP000295710"/>
    </source>
</evidence>
<evidence type="ECO:0000313" key="1">
    <source>
        <dbReference type="EMBL" id="TDA21016.1"/>
    </source>
</evidence>
<comment type="caution">
    <text evidence="1">The sequence shown here is derived from an EMBL/GenBank/DDBJ whole genome shotgun (WGS) entry which is preliminary data.</text>
</comment>
<proteinExistence type="predicted"/>